<evidence type="ECO:0000256" key="2">
    <source>
        <dbReference type="PROSITE-ProRule" id="PRU00335"/>
    </source>
</evidence>
<protein>
    <recommendedName>
        <fullName evidence="3">HTH tetR-type domain-containing protein</fullName>
    </recommendedName>
</protein>
<proteinExistence type="predicted"/>
<dbReference type="SUPFAM" id="SSF46689">
    <property type="entry name" value="Homeodomain-like"/>
    <property type="match status" value="1"/>
</dbReference>
<accession>A0A2S8IXJ5</accession>
<dbReference type="Proteomes" id="UP000239290">
    <property type="component" value="Unassembled WGS sequence"/>
</dbReference>
<dbReference type="GO" id="GO:0003677">
    <property type="term" value="F:DNA binding"/>
    <property type="evidence" value="ECO:0007669"/>
    <property type="project" value="UniProtKB-UniRule"/>
</dbReference>
<evidence type="ECO:0000259" key="3">
    <source>
        <dbReference type="PROSITE" id="PS50977"/>
    </source>
</evidence>
<name>A0A2S8IXJ5_RHOOP</name>
<dbReference type="PROSITE" id="PS50977">
    <property type="entry name" value="HTH_TETR_2"/>
    <property type="match status" value="1"/>
</dbReference>
<reference evidence="5" key="1">
    <citation type="submission" date="2018-02" db="EMBL/GenBank/DDBJ databases">
        <title>Draft genome sequencing of Rhodococcus opacus KU647198.</title>
        <authorList>
            <person name="Zheng B.-X."/>
        </authorList>
    </citation>
    <scope>NUCLEOTIDE SEQUENCE [LARGE SCALE GENOMIC DNA]</scope>
    <source>
        <strain evidence="5">04-OD7</strain>
    </source>
</reference>
<evidence type="ECO:0000313" key="4">
    <source>
        <dbReference type="EMBL" id="PQP19511.1"/>
    </source>
</evidence>
<evidence type="ECO:0000313" key="5">
    <source>
        <dbReference type="Proteomes" id="UP000239290"/>
    </source>
</evidence>
<comment type="caution">
    <text evidence="4">The sequence shown here is derived from an EMBL/GenBank/DDBJ whole genome shotgun (WGS) entry which is preliminary data.</text>
</comment>
<dbReference type="Pfam" id="PF00440">
    <property type="entry name" value="TetR_N"/>
    <property type="match status" value="1"/>
</dbReference>
<feature type="DNA-binding region" description="H-T-H motif" evidence="2">
    <location>
        <begin position="27"/>
        <end position="46"/>
    </location>
</feature>
<gene>
    <name evidence="4" type="ORF">C5613_30000</name>
</gene>
<dbReference type="InterPro" id="IPR009057">
    <property type="entry name" value="Homeodomain-like_sf"/>
</dbReference>
<dbReference type="InterPro" id="IPR001647">
    <property type="entry name" value="HTH_TetR"/>
</dbReference>
<dbReference type="EMBL" id="PUIO01000044">
    <property type="protein sequence ID" value="PQP19511.1"/>
    <property type="molecule type" value="Genomic_DNA"/>
</dbReference>
<feature type="domain" description="HTH tetR-type" evidence="3">
    <location>
        <begin position="4"/>
        <end position="64"/>
    </location>
</feature>
<dbReference type="RefSeq" id="WP_105420002.1">
    <property type="nucleotide sequence ID" value="NZ_PUIO01000044.1"/>
</dbReference>
<evidence type="ECO:0000256" key="1">
    <source>
        <dbReference type="ARBA" id="ARBA00023125"/>
    </source>
</evidence>
<organism evidence="4 5">
    <name type="scientific">Rhodococcus opacus</name>
    <name type="common">Nocardia opaca</name>
    <dbReference type="NCBI Taxonomy" id="37919"/>
    <lineage>
        <taxon>Bacteria</taxon>
        <taxon>Bacillati</taxon>
        <taxon>Actinomycetota</taxon>
        <taxon>Actinomycetes</taxon>
        <taxon>Mycobacteriales</taxon>
        <taxon>Nocardiaceae</taxon>
        <taxon>Rhodococcus</taxon>
    </lineage>
</organism>
<dbReference type="Gene3D" id="1.10.357.10">
    <property type="entry name" value="Tetracycline Repressor, domain 2"/>
    <property type="match status" value="1"/>
</dbReference>
<keyword evidence="1 2" id="KW-0238">DNA-binding</keyword>
<sequence length="78" mass="8418">MSASERRDLVLTAAATAFARGGWRGTSTRAVGRESGVSQSYVVRMFGSKIDLFRELFARAFGGVVDAFGAELDRIDAE</sequence>
<dbReference type="AlphaFoldDB" id="A0A2S8IXJ5"/>